<dbReference type="Gene3D" id="3.40.190.10">
    <property type="entry name" value="Periplasmic binding protein-like II"/>
    <property type="match status" value="1"/>
</dbReference>
<accession>A0ABY4IFZ7</accession>
<feature type="signal peptide" evidence="1">
    <location>
        <begin position="1"/>
        <end position="21"/>
    </location>
</feature>
<name>A0ABY4IFZ7_9MICO</name>
<dbReference type="SUPFAM" id="SSF53850">
    <property type="entry name" value="Periplasmic binding protein-like II"/>
    <property type="match status" value="1"/>
</dbReference>
<feature type="domain" description="Solute-binding protein family 5" evidence="2">
    <location>
        <begin position="77"/>
        <end position="436"/>
    </location>
</feature>
<evidence type="ECO:0000259" key="2">
    <source>
        <dbReference type="Pfam" id="PF00496"/>
    </source>
</evidence>
<dbReference type="Gene3D" id="3.10.105.10">
    <property type="entry name" value="Dipeptide-binding Protein, Domain 3"/>
    <property type="match status" value="1"/>
</dbReference>
<dbReference type="CDD" id="cd00995">
    <property type="entry name" value="PBP2_NikA_DppA_OppA_like"/>
    <property type="match status" value="1"/>
</dbReference>
<proteinExistence type="predicted"/>
<evidence type="ECO:0000313" key="4">
    <source>
        <dbReference type="Proteomes" id="UP000831467"/>
    </source>
</evidence>
<dbReference type="Proteomes" id="UP000831467">
    <property type="component" value="Chromosome"/>
</dbReference>
<evidence type="ECO:0000313" key="3">
    <source>
        <dbReference type="EMBL" id="UPL11519.1"/>
    </source>
</evidence>
<keyword evidence="1" id="KW-0732">Signal</keyword>
<dbReference type="PIRSF" id="PIRSF002741">
    <property type="entry name" value="MppA"/>
    <property type="match status" value="1"/>
</dbReference>
<feature type="chain" id="PRO_5045464670" evidence="1">
    <location>
        <begin position="22"/>
        <end position="522"/>
    </location>
</feature>
<dbReference type="InterPro" id="IPR030678">
    <property type="entry name" value="Peptide/Ni-bd"/>
</dbReference>
<dbReference type="InterPro" id="IPR039424">
    <property type="entry name" value="SBP_5"/>
</dbReference>
<organism evidence="3 4">
    <name type="scientific">Microbacterium sufflavum</name>
    <dbReference type="NCBI Taxonomy" id="2851649"/>
    <lineage>
        <taxon>Bacteria</taxon>
        <taxon>Bacillati</taxon>
        <taxon>Actinomycetota</taxon>
        <taxon>Actinomycetes</taxon>
        <taxon>Micrococcales</taxon>
        <taxon>Microbacteriaceae</taxon>
        <taxon>Microbacterium</taxon>
    </lineage>
</organism>
<evidence type="ECO:0000256" key="1">
    <source>
        <dbReference type="SAM" id="SignalP"/>
    </source>
</evidence>
<dbReference type="PANTHER" id="PTHR30290">
    <property type="entry name" value="PERIPLASMIC BINDING COMPONENT OF ABC TRANSPORTER"/>
    <property type="match status" value="1"/>
</dbReference>
<dbReference type="PROSITE" id="PS51257">
    <property type="entry name" value="PROKAR_LIPOPROTEIN"/>
    <property type="match status" value="1"/>
</dbReference>
<protein>
    <submittedName>
        <fullName evidence="3">ABC transporter substrate-binding protein</fullName>
    </submittedName>
</protein>
<dbReference type="InterPro" id="IPR000914">
    <property type="entry name" value="SBP_5_dom"/>
</dbReference>
<gene>
    <name evidence="3" type="ORF">KV394_10515</name>
</gene>
<reference evidence="3 4" key="1">
    <citation type="submission" date="2021-06" db="EMBL/GenBank/DDBJ databases">
        <title>Genome-based taxonomic framework of Microbacterium strains isolated from marine environment, the description of four new species and reclassification of four preexisting species.</title>
        <authorList>
            <person name="Lee S.D."/>
            <person name="Kim S.-M."/>
            <person name="Byeon Y.-S."/>
            <person name="Yang H.L."/>
            <person name="Kim I.S."/>
        </authorList>
    </citation>
    <scope>NUCLEOTIDE SEQUENCE [LARGE SCALE GENOMIC DNA]</scope>
    <source>
        <strain evidence="3 4">SSW1-51</strain>
    </source>
</reference>
<dbReference type="EMBL" id="CP078076">
    <property type="protein sequence ID" value="UPL11519.1"/>
    <property type="molecule type" value="Genomic_DNA"/>
</dbReference>
<dbReference type="RefSeq" id="WP_136029067.1">
    <property type="nucleotide sequence ID" value="NZ_CP078076.1"/>
</dbReference>
<dbReference type="Pfam" id="PF00496">
    <property type="entry name" value="SBP_bac_5"/>
    <property type="match status" value="1"/>
</dbReference>
<keyword evidence="4" id="KW-1185">Reference proteome</keyword>
<sequence length="522" mass="54109">MRRSIVAAVVGVTALALTGCAGGGDGSGGGAVEKATIAIAADPGSLNPITNATQAGQEVSAYLYETLMSFAHGKDAEGLLAESWTESTTEVSFVLKEGIVCTDGSELTASDVKASFDYAADPETASPYSGVYFPAEGLTVEADDASRTVTFTSAQPQSFLLSNIGQMPVVCAAGIEDPASLDSTPVGTGIYTLEDSSPGQTYTLALRDDYTWGPGDVTSDTEGLPKTVELEVVDTEPTRANMLLSSEINVAEVGGTDRDRLESGDLFTIDVPARPGLMFFNQSEGRPTNDLLVREGIAGGIDRDEVASVSTGGRGELMTSLVSSFTAVCVGADATTSLIGFDADAAAASLDEAGWTVGADGVREKDGAKLELTFVYPSTEAQSVVAGIELIQQQLGEIGVEVTPAPSSSYTDVIFQGGDWDLIWAPISTTLPSTWAGILSGPFPPDGGNWTYNTNQEFFDLTAEAQQLAGEDSCDAWTAAQASAIGNLEVMPFAESTSTLYGAGVEFEVTTNGLLIPTSLRG</sequence>